<dbReference type="RefSeq" id="WP_093044344.1">
    <property type="nucleotide sequence ID" value="NZ_FNQR01000005.1"/>
</dbReference>
<evidence type="ECO:0008006" key="3">
    <source>
        <dbReference type="Google" id="ProtNLM"/>
    </source>
</evidence>
<keyword evidence="2" id="KW-1185">Reference proteome</keyword>
<gene>
    <name evidence="1" type="ORF">SAMN05421743_105183</name>
</gene>
<accession>A0A1H4BX45</accession>
<reference evidence="2" key="1">
    <citation type="submission" date="2016-10" db="EMBL/GenBank/DDBJ databases">
        <authorList>
            <person name="Varghese N."/>
            <person name="Submissions S."/>
        </authorList>
    </citation>
    <scope>NUCLEOTIDE SEQUENCE [LARGE SCALE GENOMIC DNA]</scope>
    <source>
        <strain evidence="2">CCM7597</strain>
    </source>
</reference>
<organism evidence="1 2">
    <name type="scientific">Thalassobacillus cyri</name>
    <dbReference type="NCBI Taxonomy" id="571932"/>
    <lineage>
        <taxon>Bacteria</taxon>
        <taxon>Bacillati</taxon>
        <taxon>Bacillota</taxon>
        <taxon>Bacilli</taxon>
        <taxon>Bacillales</taxon>
        <taxon>Bacillaceae</taxon>
        <taxon>Thalassobacillus</taxon>
    </lineage>
</organism>
<dbReference type="Proteomes" id="UP000198584">
    <property type="component" value="Unassembled WGS sequence"/>
</dbReference>
<proteinExistence type="predicted"/>
<dbReference type="NCBIfam" id="NF033832">
    <property type="entry name" value="sce7726_fam"/>
    <property type="match status" value="1"/>
</dbReference>
<protein>
    <recommendedName>
        <fullName evidence="3">Sce7726 family protein</fullName>
    </recommendedName>
</protein>
<sequence>MDKYRAISKLFTSTFIKELANKNQSRTLKELPTGCKFVANAIKTGDFKKLFNRSYTLLMNNYRCEYIYKSEVYSKIRRENKNLDNWGVLSEVKAEKSIADLVWLNGDSIAYEIKTEIDTNKRLSKQLNSYYKLFNKTCVVTFEENVNKVFDDVPKSTGILILTKDRKLVEYRAPQSFIDSYDHVAMFNTLRKPEYKEVIKEIYGYIPDVPNTMTYKVCLDLFLKTDIIEAQHYMKEQLKKRARKVNSSSKPFPKSIKLLIESGNYKKNELKNITELIT</sequence>
<dbReference type="AlphaFoldDB" id="A0A1H4BX45"/>
<name>A0A1H4BX45_9BACI</name>
<evidence type="ECO:0000313" key="2">
    <source>
        <dbReference type="Proteomes" id="UP000198584"/>
    </source>
</evidence>
<dbReference type="EMBL" id="FNQR01000005">
    <property type="protein sequence ID" value="SEA52696.1"/>
    <property type="molecule type" value="Genomic_DNA"/>
</dbReference>
<dbReference type="InterPro" id="IPR047729">
    <property type="entry name" value="Sce7726-like"/>
</dbReference>
<evidence type="ECO:0000313" key="1">
    <source>
        <dbReference type="EMBL" id="SEA52696.1"/>
    </source>
</evidence>
<dbReference type="STRING" id="571932.SAMN05421743_105183"/>
<dbReference type="OrthoDB" id="128875at2"/>